<dbReference type="GO" id="GO:0015562">
    <property type="term" value="F:efflux transmembrane transporter activity"/>
    <property type="evidence" value="ECO:0007669"/>
    <property type="project" value="TreeGrafter"/>
</dbReference>
<dbReference type="PANTHER" id="PTHR30469:SF15">
    <property type="entry name" value="HLYD FAMILY OF SECRETION PROTEINS"/>
    <property type="match status" value="1"/>
</dbReference>
<dbReference type="AlphaFoldDB" id="A0A645ICW5"/>
<protein>
    <submittedName>
        <fullName evidence="2">Multidrug resistance protein MdtA</fullName>
    </submittedName>
</protein>
<evidence type="ECO:0000313" key="2">
    <source>
        <dbReference type="EMBL" id="MPN49087.1"/>
    </source>
</evidence>
<dbReference type="Pfam" id="PF25989">
    <property type="entry name" value="YknX_C"/>
    <property type="match status" value="1"/>
</dbReference>
<organism evidence="2">
    <name type="scientific">bioreactor metagenome</name>
    <dbReference type="NCBI Taxonomy" id="1076179"/>
    <lineage>
        <taxon>unclassified sequences</taxon>
        <taxon>metagenomes</taxon>
        <taxon>ecological metagenomes</taxon>
    </lineage>
</organism>
<name>A0A645ICW5_9ZZZZ</name>
<sequence length="104" mass="12054">MYKTVISLERPVNLYPGTFVEIQIRLDSRKNTIVIPDDLLRRERNEVYVFIIKENQAFKRKIVPGRAQDGLLEVRSELEEGEILVRRGVDQVYDGAPILEEVSP</sequence>
<dbReference type="GO" id="GO:1990281">
    <property type="term" value="C:efflux pump complex"/>
    <property type="evidence" value="ECO:0007669"/>
    <property type="project" value="TreeGrafter"/>
</dbReference>
<reference evidence="2" key="1">
    <citation type="submission" date="2019-08" db="EMBL/GenBank/DDBJ databases">
        <authorList>
            <person name="Kucharzyk K."/>
            <person name="Murdoch R.W."/>
            <person name="Higgins S."/>
            <person name="Loffler F."/>
        </authorList>
    </citation>
    <scope>NUCLEOTIDE SEQUENCE</scope>
</reference>
<evidence type="ECO:0000259" key="1">
    <source>
        <dbReference type="Pfam" id="PF25989"/>
    </source>
</evidence>
<dbReference type="Gene3D" id="2.40.420.20">
    <property type="match status" value="1"/>
</dbReference>
<dbReference type="InterPro" id="IPR058637">
    <property type="entry name" value="YknX-like_C"/>
</dbReference>
<accession>A0A645ICW5</accession>
<comment type="caution">
    <text evidence="2">The sequence shown here is derived from an EMBL/GenBank/DDBJ whole genome shotgun (WGS) entry which is preliminary data.</text>
</comment>
<dbReference type="EMBL" id="VSSQ01112021">
    <property type="protein sequence ID" value="MPN49087.1"/>
    <property type="molecule type" value="Genomic_DNA"/>
</dbReference>
<dbReference type="PANTHER" id="PTHR30469">
    <property type="entry name" value="MULTIDRUG RESISTANCE PROTEIN MDTA"/>
    <property type="match status" value="1"/>
</dbReference>
<proteinExistence type="predicted"/>
<feature type="domain" description="YknX-like C-terminal permuted SH3-like" evidence="1">
    <location>
        <begin position="33"/>
        <end position="98"/>
    </location>
</feature>
<gene>
    <name evidence="2" type="primary">mdtA_83</name>
    <name evidence="2" type="ORF">SDC9_196700</name>
</gene>